<protein>
    <submittedName>
        <fullName evidence="2">Uncharacterized protein</fullName>
    </submittedName>
</protein>
<name>A0A4S8RAC8_9HELO</name>
<dbReference type="EMBL" id="PQXL01000116">
    <property type="protein sequence ID" value="THV51269.1"/>
    <property type="molecule type" value="Genomic_DNA"/>
</dbReference>
<evidence type="ECO:0000256" key="1">
    <source>
        <dbReference type="SAM" id="MobiDB-lite"/>
    </source>
</evidence>
<feature type="compositionally biased region" description="Pro residues" evidence="1">
    <location>
        <begin position="315"/>
        <end position="334"/>
    </location>
</feature>
<keyword evidence="3" id="KW-1185">Reference proteome</keyword>
<evidence type="ECO:0000313" key="2">
    <source>
        <dbReference type="EMBL" id="THV51269.1"/>
    </source>
</evidence>
<proteinExistence type="predicted"/>
<feature type="compositionally biased region" description="Basic residues" evidence="1">
    <location>
        <begin position="335"/>
        <end position="344"/>
    </location>
</feature>
<organism evidence="2 3">
    <name type="scientific">Botrytis galanthina</name>
    <dbReference type="NCBI Taxonomy" id="278940"/>
    <lineage>
        <taxon>Eukaryota</taxon>
        <taxon>Fungi</taxon>
        <taxon>Dikarya</taxon>
        <taxon>Ascomycota</taxon>
        <taxon>Pezizomycotina</taxon>
        <taxon>Leotiomycetes</taxon>
        <taxon>Helotiales</taxon>
        <taxon>Sclerotiniaceae</taxon>
        <taxon>Botrytis</taxon>
    </lineage>
</organism>
<sequence length="356" mass="39892">MSAAFNYDANLAKVLNDPERLKQRYDPYEDPDNYTTGESEVLTPIQYLERGHAVIEANRIAINNTPHQDVAYPDWNIRYVNVDGGHTLGISEFFSRYGMETALTELGVEYEGNYWSSYNFSSKEVVNPANKEKYQDLRSVNVAAIFASAKFGNIFTLNQWADADFDNPDMYTPRLYNSELLFQAWRDACYTYVSPTGGDVEIEHPLRMQKLKYVIIAPISNAGTYATICDALKIKGLSIEDNKFNMVTFSCNDISTASAEFAMLMGTTNARPVVRMLADHVKSLGAKRVVKIHAWLSMPEFECPMLVFELAGEDPPAPAPAPTPIPTPTPAPAPKPKKTSRRISTKVQNLMKKFQG</sequence>
<reference evidence="2 3" key="1">
    <citation type="submission" date="2017-12" db="EMBL/GenBank/DDBJ databases">
        <title>Comparative genomics of Botrytis spp.</title>
        <authorList>
            <person name="Valero-Jimenez C.A."/>
            <person name="Tapia P."/>
            <person name="Veloso J."/>
            <person name="Silva-Moreno E."/>
            <person name="Staats M."/>
            <person name="Valdes J.H."/>
            <person name="Van Kan J.A.L."/>
        </authorList>
    </citation>
    <scope>NUCLEOTIDE SEQUENCE [LARGE SCALE GENOMIC DNA]</scope>
    <source>
        <strain evidence="2 3">MUCL435</strain>
    </source>
</reference>
<evidence type="ECO:0000313" key="3">
    <source>
        <dbReference type="Proteomes" id="UP000308671"/>
    </source>
</evidence>
<gene>
    <name evidence="2" type="ORF">BGAL_0116g00010</name>
</gene>
<accession>A0A4S8RAC8</accession>
<dbReference type="Proteomes" id="UP000308671">
    <property type="component" value="Unassembled WGS sequence"/>
</dbReference>
<dbReference type="OrthoDB" id="3495520at2759"/>
<dbReference type="AlphaFoldDB" id="A0A4S8RAC8"/>
<feature type="region of interest" description="Disordered" evidence="1">
    <location>
        <begin position="314"/>
        <end position="356"/>
    </location>
</feature>
<comment type="caution">
    <text evidence="2">The sequence shown here is derived from an EMBL/GenBank/DDBJ whole genome shotgun (WGS) entry which is preliminary data.</text>
</comment>